<keyword evidence="4" id="KW-1185">Reference proteome</keyword>
<evidence type="ECO:0000259" key="2">
    <source>
        <dbReference type="PROSITE" id="PS50119"/>
    </source>
</evidence>
<dbReference type="PROSITE" id="PS50119">
    <property type="entry name" value="ZF_BBOX"/>
    <property type="match status" value="1"/>
</dbReference>
<reference evidence="3" key="1">
    <citation type="submission" date="2021-03" db="EMBL/GenBank/DDBJ databases">
        <authorList>
            <person name="Bekaert M."/>
        </authorList>
    </citation>
    <scope>NUCLEOTIDE SEQUENCE</scope>
</reference>
<keyword evidence="1" id="KW-0862">Zinc</keyword>
<feature type="domain" description="B box-type" evidence="2">
    <location>
        <begin position="54"/>
        <end position="94"/>
    </location>
</feature>
<comment type="caution">
    <text evidence="3">The sequence shown here is derived from an EMBL/GenBank/DDBJ whole genome shotgun (WGS) entry which is preliminary data.</text>
</comment>
<gene>
    <name evidence="3" type="ORF">MEDL_57201</name>
</gene>
<dbReference type="GO" id="GO:0008270">
    <property type="term" value="F:zinc ion binding"/>
    <property type="evidence" value="ECO:0007669"/>
    <property type="project" value="UniProtKB-KW"/>
</dbReference>
<dbReference type="GO" id="GO:0051865">
    <property type="term" value="P:protein autoubiquitination"/>
    <property type="evidence" value="ECO:0007669"/>
    <property type="project" value="TreeGrafter"/>
</dbReference>
<dbReference type="InterPro" id="IPR000315">
    <property type="entry name" value="Znf_B-box"/>
</dbReference>
<dbReference type="GO" id="GO:0006513">
    <property type="term" value="P:protein monoubiquitination"/>
    <property type="evidence" value="ECO:0007669"/>
    <property type="project" value="TreeGrafter"/>
</dbReference>
<dbReference type="GO" id="GO:0016235">
    <property type="term" value="C:aggresome"/>
    <property type="evidence" value="ECO:0007669"/>
    <property type="project" value="TreeGrafter"/>
</dbReference>
<accession>A0A8S3UG04</accession>
<dbReference type="CDD" id="cd19756">
    <property type="entry name" value="Bbox2"/>
    <property type="match status" value="1"/>
</dbReference>
<dbReference type="Proteomes" id="UP000683360">
    <property type="component" value="Unassembled WGS sequence"/>
</dbReference>
<dbReference type="InterPro" id="IPR053003">
    <property type="entry name" value="TRIM_RBCC_E3_ubiq-ligases"/>
</dbReference>
<dbReference type="AlphaFoldDB" id="A0A8S3UG04"/>
<dbReference type="GO" id="GO:0005778">
    <property type="term" value="C:peroxisomal membrane"/>
    <property type="evidence" value="ECO:0007669"/>
    <property type="project" value="TreeGrafter"/>
</dbReference>
<dbReference type="PANTHER" id="PTHR36754:SF2">
    <property type="entry name" value="E3 UBIQUITIN-PROTEIN LIGASE TRIM37"/>
    <property type="match status" value="1"/>
</dbReference>
<dbReference type="GO" id="GO:0005164">
    <property type="term" value="F:tumor necrosis factor receptor binding"/>
    <property type="evidence" value="ECO:0007669"/>
    <property type="project" value="TreeGrafter"/>
</dbReference>
<evidence type="ECO:0000313" key="4">
    <source>
        <dbReference type="Proteomes" id="UP000683360"/>
    </source>
</evidence>
<proteinExistence type="predicted"/>
<name>A0A8S3UG04_MYTED</name>
<dbReference type="GO" id="GO:0061630">
    <property type="term" value="F:ubiquitin protein ligase activity"/>
    <property type="evidence" value="ECO:0007669"/>
    <property type="project" value="TreeGrafter"/>
</dbReference>
<dbReference type="GO" id="GO:0070842">
    <property type="term" value="P:aggresome assembly"/>
    <property type="evidence" value="ECO:0007669"/>
    <property type="project" value="TreeGrafter"/>
</dbReference>
<keyword evidence="1" id="KW-0863">Zinc-finger</keyword>
<protein>
    <recommendedName>
        <fullName evidence="2">B box-type domain-containing protein</fullName>
    </recommendedName>
</protein>
<organism evidence="3 4">
    <name type="scientific">Mytilus edulis</name>
    <name type="common">Blue mussel</name>
    <dbReference type="NCBI Taxonomy" id="6550"/>
    <lineage>
        <taxon>Eukaryota</taxon>
        <taxon>Metazoa</taxon>
        <taxon>Spiralia</taxon>
        <taxon>Lophotrochozoa</taxon>
        <taxon>Mollusca</taxon>
        <taxon>Bivalvia</taxon>
        <taxon>Autobranchia</taxon>
        <taxon>Pteriomorphia</taxon>
        <taxon>Mytilida</taxon>
        <taxon>Mytiloidea</taxon>
        <taxon>Mytilidae</taxon>
        <taxon>Mytilinae</taxon>
        <taxon>Mytilus</taxon>
    </lineage>
</organism>
<dbReference type="GO" id="GO:0031625">
    <property type="term" value="F:ubiquitin protein ligase binding"/>
    <property type="evidence" value="ECO:0007669"/>
    <property type="project" value="TreeGrafter"/>
</dbReference>
<dbReference type="SMART" id="SM00336">
    <property type="entry name" value="BBOX"/>
    <property type="match status" value="1"/>
</dbReference>
<keyword evidence="1" id="KW-0479">Metal-binding</keyword>
<dbReference type="Pfam" id="PF00643">
    <property type="entry name" value="zf-B_box"/>
    <property type="match status" value="1"/>
</dbReference>
<dbReference type="SUPFAM" id="SSF57845">
    <property type="entry name" value="B-box zinc-binding domain"/>
    <property type="match status" value="1"/>
</dbReference>
<dbReference type="PANTHER" id="PTHR36754">
    <property type="entry name" value="E3 UBIQUITIN-PROTEIN LIGASE TRIM37"/>
    <property type="match status" value="1"/>
</dbReference>
<evidence type="ECO:0000313" key="3">
    <source>
        <dbReference type="EMBL" id="CAG2245170.1"/>
    </source>
</evidence>
<dbReference type="OrthoDB" id="6071322at2759"/>
<dbReference type="EMBL" id="CAJPWZ010002761">
    <property type="protein sequence ID" value="CAG2245170.1"/>
    <property type="molecule type" value="Genomic_DNA"/>
</dbReference>
<sequence length="197" mass="22408">MTETFVTYLLPGLLLRKIHKQAKPAEKSLAIDTAFLQKLSRNHQFQKASENIPETKSRCSEHKEEVSFMCSTCTVLVCASCVTGNHNGHTFSKLVDVIAKLRVENETQIHVKTNEANQNMKQIEDNLKSFEYGVDSVINAIIKRKDKIKRMIDKSVAEMITLVKNQSKKQKEKLMLMLSDSKSLLVAGQTIEKRDRN</sequence>
<dbReference type="Gene3D" id="3.30.160.60">
    <property type="entry name" value="Classic Zinc Finger"/>
    <property type="match status" value="1"/>
</dbReference>
<evidence type="ECO:0000256" key="1">
    <source>
        <dbReference type="PROSITE-ProRule" id="PRU00024"/>
    </source>
</evidence>